<dbReference type="PANTHER" id="PTHR31793:SF24">
    <property type="entry name" value="LONG-CHAIN ACYL-COA THIOESTERASE FADM"/>
    <property type="match status" value="1"/>
</dbReference>
<protein>
    <submittedName>
        <fullName evidence="2">Acyl-CoA thioester hydrolase</fullName>
    </submittedName>
</protein>
<feature type="region of interest" description="Disordered" evidence="1">
    <location>
        <begin position="130"/>
        <end position="159"/>
    </location>
</feature>
<reference evidence="2 3" key="1">
    <citation type="submission" date="2018-02" db="EMBL/GenBank/DDBJ databases">
        <title>Genomic Encyclopedia of Archaeal and Bacterial Type Strains, Phase II (KMG-II): from individual species to whole genera.</title>
        <authorList>
            <person name="Goeker M."/>
        </authorList>
    </citation>
    <scope>NUCLEOTIDE SEQUENCE [LARGE SCALE GENOMIC DNA]</scope>
    <source>
        <strain evidence="2 3">DSM 22857</strain>
    </source>
</reference>
<dbReference type="CDD" id="cd00586">
    <property type="entry name" value="4HBT"/>
    <property type="match status" value="1"/>
</dbReference>
<accession>A0A2S6IUW0</accession>
<dbReference type="Proteomes" id="UP000239485">
    <property type="component" value="Unassembled WGS sequence"/>
</dbReference>
<keyword evidence="2" id="KW-0378">Hydrolase</keyword>
<dbReference type="Gene3D" id="3.10.129.10">
    <property type="entry name" value="Hotdog Thioesterase"/>
    <property type="match status" value="1"/>
</dbReference>
<dbReference type="AlphaFoldDB" id="A0A2S6IUW0"/>
<dbReference type="RefSeq" id="WP_211290836.1">
    <property type="nucleotide sequence ID" value="NZ_PTJD01000002.1"/>
</dbReference>
<dbReference type="GO" id="GO:0047617">
    <property type="term" value="F:fatty acyl-CoA hydrolase activity"/>
    <property type="evidence" value="ECO:0007669"/>
    <property type="project" value="TreeGrafter"/>
</dbReference>
<comment type="caution">
    <text evidence="2">The sequence shown here is derived from an EMBL/GenBank/DDBJ whole genome shotgun (WGS) entry which is preliminary data.</text>
</comment>
<evidence type="ECO:0000313" key="3">
    <source>
        <dbReference type="Proteomes" id="UP000239485"/>
    </source>
</evidence>
<dbReference type="PANTHER" id="PTHR31793">
    <property type="entry name" value="4-HYDROXYBENZOYL-COA THIOESTERASE FAMILY MEMBER"/>
    <property type="match status" value="1"/>
</dbReference>
<proteinExistence type="predicted"/>
<organism evidence="2 3">
    <name type="scientific">Kineococcus xinjiangensis</name>
    <dbReference type="NCBI Taxonomy" id="512762"/>
    <lineage>
        <taxon>Bacteria</taxon>
        <taxon>Bacillati</taxon>
        <taxon>Actinomycetota</taxon>
        <taxon>Actinomycetes</taxon>
        <taxon>Kineosporiales</taxon>
        <taxon>Kineosporiaceae</taxon>
        <taxon>Kineococcus</taxon>
    </lineage>
</organism>
<sequence length="159" mass="17484">MARQRLLISLRWADMDAYRHVNNVELLRILEEARVRVFSQPLGRGGDSMLGTGMVVARHEVEYLASLDYRPEPVAVDLWVHAVGGASFDVGYEVLEPDGGPVYLRATTSLVSYDFTTGRPRRLDDEQRAALEGLRDAPPVLRRGGRRPEAAADAGPAAG</sequence>
<evidence type="ECO:0000313" key="2">
    <source>
        <dbReference type="EMBL" id="PPK97969.1"/>
    </source>
</evidence>
<dbReference type="Pfam" id="PF13279">
    <property type="entry name" value="4HBT_2"/>
    <property type="match status" value="1"/>
</dbReference>
<gene>
    <name evidence="2" type="ORF">CLV92_102120</name>
</gene>
<keyword evidence="3" id="KW-1185">Reference proteome</keyword>
<evidence type="ECO:0000256" key="1">
    <source>
        <dbReference type="SAM" id="MobiDB-lite"/>
    </source>
</evidence>
<dbReference type="EMBL" id="PTJD01000002">
    <property type="protein sequence ID" value="PPK97969.1"/>
    <property type="molecule type" value="Genomic_DNA"/>
</dbReference>
<name>A0A2S6IUW0_9ACTN</name>
<dbReference type="InterPro" id="IPR050563">
    <property type="entry name" value="4-hydroxybenzoyl-CoA_TE"/>
</dbReference>
<dbReference type="InterPro" id="IPR029069">
    <property type="entry name" value="HotDog_dom_sf"/>
</dbReference>
<dbReference type="SUPFAM" id="SSF54637">
    <property type="entry name" value="Thioesterase/thiol ester dehydrase-isomerase"/>
    <property type="match status" value="1"/>
</dbReference>